<dbReference type="InterPro" id="IPR013893">
    <property type="entry name" value="RNase_P_Rpp40"/>
</dbReference>
<dbReference type="Proteomes" id="UP000019473">
    <property type="component" value="Unassembled WGS sequence"/>
</dbReference>
<dbReference type="GeneID" id="19180976"/>
<name>W9VTU1_9EURO</name>
<dbReference type="eggNOG" id="ENOG502QSAV">
    <property type="taxonomic scope" value="Eukaryota"/>
</dbReference>
<dbReference type="GO" id="GO:0004526">
    <property type="term" value="F:ribonuclease P activity"/>
    <property type="evidence" value="ECO:0007669"/>
    <property type="project" value="TreeGrafter"/>
</dbReference>
<keyword evidence="2" id="KW-1185">Reference proteome</keyword>
<accession>W9VTU1</accession>
<dbReference type="GO" id="GO:0000171">
    <property type="term" value="F:ribonuclease MRP activity"/>
    <property type="evidence" value="ECO:0007669"/>
    <property type="project" value="TreeGrafter"/>
</dbReference>
<dbReference type="RefSeq" id="XP_007758591.1">
    <property type="nucleotide sequence ID" value="XM_007760401.1"/>
</dbReference>
<dbReference type="EMBL" id="AMGW01000004">
    <property type="protein sequence ID" value="EXJ58968.1"/>
    <property type="molecule type" value="Genomic_DNA"/>
</dbReference>
<dbReference type="GO" id="GO:0001682">
    <property type="term" value="P:tRNA 5'-leader removal"/>
    <property type="evidence" value="ECO:0007669"/>
    <property type="project" value="InterPro"/>
</dbReference>
<dbReference type="PANTHER" id="PTHR15396:SF1">
    <property type="entry name" value="RIBONUCLEASE P PROTEIN SUBUNIT P40"/>
    <property type="match status" value="1"/>
</dbReference>
<dbReference type="VEuPathDB" id="FungiDB:A1O7_06399"/>
<dbReference type="GO" id="GO:0000447">
    <property type="term" value="P:endonucleolytic cleavage in ITS1 to separate SSU-rRNA from 5.8S rRNA and LSU-rRNA from tricistronic rRNA transcript (SSU-rRNA, 5.8S rRNA, LSU-rRNA)"/>
    <property type="evidence" value="ECO:0007669"/>
    <property type="project" value="TreeGrafter"/>
</dbReference>
<dbReference type="GO" id="GO:0000172">
    <property type="term" value="C:ribonuclease MRP complex"/>
    <property type="evidence" value="ECO:0007669"/>
    <property type="project" value="TreeGrafter"/>
</dbReference>
<dbReference type="STRING" id="1182544.W9VTU1"/>
<gene>
    <name evidence="1" type="ORF">A1O7_06399</name>
</gene>
<evidence type="ECO:0000313" key="1">
    <source>
        <dbReference type="EMBL" id="EXJ58968.1"/>
    </source>
</evidence>
<dbReference type="GO" id="GO:0030681">
    <property type="term" value="C:multimeric ribonuclease P complex"/>
    <property type="evidence" value="ECO:0007669"/>
    <property type="project" value="TreeGrafter"/>
</dbReference>
<dbReference type="HOGENOM" id="CLU_104697_0_0_1"/>
<organism evidence="1 2">
    <name type="scientific">Cladophialophora yegresii CBS 114405</name>
    <dbReference type="NCBI Taxonomy" id="1182544"/>
    <lineage>
        <taxon>Eukaryota</taxon>
        <taxon>Fungi</taxon>
        <taxon>Dikarya</taxon>
        <taxon>Ascomycota</taxon>
        <taxon>Pezizomycotina</taxon>
        <taxon>Eurotiomycetes</taxon>
        <taxon>Chaetothyriomycetidae</taxon>
        <taxon>Chaetothyriales</taxon>
        <taxon>Herpotrichiellaceae</taxon>
        <taxon>Cladophialophora</taxon>
    </lineage>
</organism>
<sequence>MSPLFPTGSAPAPKVNISVGELPGYVSSSQAPTKRPPWHTIREVSYGRSATIMLPDDLHRIIWDSVMADTSRPKYAKVIMKLEDVLKGDFFNEYIKKGRTHSTPSRTQGINKAPTAVPADSDGCLHSGNILMISEGEPGVDDTFSLNEGILSIELSKASYERAGLQGVPVSSSSGRKHVKSRYLVEVNLRLPSMLRGKQGFDRLVWAAQHTLNRSLNWLFLDLDAGTGMRL</sequence>
<dbReference type="Pfam" id="PF08584">
    <property type="entry name" value="Ribonuc_P_40"/>
    <property type="match status" value="1"/>
</dbReference>
<comment type="caution">
    <text evidence="1">The sequence shown here is derived from an EMBL/GenBank/DDBJ whole genome shotgun (WGS) entry which is preliminary data.</text>
</comment>
<dbReference type="AlphaFoldDB" id="W9VTU1"/>
<dbReference type="OrthoDB" id="63112at2759"/>
<evidence type="ECO:0000313" key="2">
    <source>
        <dbReference type="Proteomes" id="UP000019473"/>
    </source>
</evidence>
<dbReference type="PANTHER" id="PTHR15396">
    <property type="entry name" value="RIBONUCLEASE P PROTEIN SUBUNIT P40"/>
    <property type="match status" value="1"/>
</dbReference>
<reference evidence="1 2" key="1">
    <citation type="submission" date="2013-03" db="EMBL/GenBank/DDBJ databases">
        <title>The Genome Sequence of Cladophialophora yegresii CBS 114405.</title>
        <authorList>
            <consortium name="The Broad Institute Genomics Platform"/>
            <person name="Cuomo C."/>
            <person name="de Hoog S."/>
            <person name="Gorbushina A."/>
            <person name="Walker B."/>
            <person name="Young S.K."/>
            <person name="Zeng Q."/>
            <person name="Gargeya S."/>
            <person name="Fitzgerald M."/>
            <person name="Haas B."/>
            <person name="Abouelleil A."/>
            <person name="Allen A.W."/>
            <person name="Alvarado L."/>
            <person name="Arachchi H.M."/>
            <person name="Berlin A.M."/>
            <person name="Chapman S.B."/>
            <person name="Gainer-Dewar J."/>
            <person name="Goldberg J."/>
            <person name="Griggs A."/>
            <person name="Gujja S."/>
            <person name="Hansen M."/>
            <person name="Howarth C."/>
            <person name="Imamovic A."/>
            <person name="Ireland A."/>
            <person name="Larimer J."/>
            <person name="McCowan C."/>
            <person name="Murphy C."/>
            <person name="Pearson M."/>
            <person name="Poon T.W."/>
            <person name="Priest M."/>
            <person name="Roberts A."/>
            <person name="Saif S."/>
            <person name="Shea T."/>
            <person name="Sisk P."/>
            <person name="Sykes S."/>
            <person name="Wortman J."/>
            <person name="Nusbaum C."/>
            <person name="Birren B."/>
        </authorList>
    </citation>
    <scope>NUCLEOTIDE SEQUENCE [LARGE SCALE GENOMIC DNA]</scope>
    <source>
        <strain evidence="1 2">CBS 114405</strain>
    </source>
</reference>
<protein>
    <submittedName>
        <fullName evidence="1">Uncharacterized protein</fullName>
    </submittedName>
</protein>
<proteinExistence type="predicted"/>